<evidence type="ECO:0000313" key="8">
    <source>
        <dbReference type="Proteomes" id="UP000000664"/>
    </source>
</evidence>
<name>A0A805ZHH2_LACGA</name>
<gene>
    <name evidence="7" type="ordered locus">LGAS_0993</name>
</gene>
<evidence type="ECO:0000256" key="1">
    <source>
        <dbReference type="ARBA" id="ARBA00004141"/>
    </source>
</evidence>
<reference evidence="7 8" key="1">
    <citation type="journal article" date="2006" name="Proc. Natl. Acad. Sci. U.S.A.">
        <title>Comparative genomics of the lactic acid bacteria.</title>
        <authorList>
            <person name="Makarova K."/>
            <person name="Slesarev A."/>
            <person name="Wolf Y."/>
            <person name="Sorokin A."/>
            <person name="Mirkin B."/>
            <person name="Koonin E."/>
            <person name="Pavlov A."/>
            <person name="Pavlova N."/>
            <person name="Karamychev V."/>
            <person name="Polouchine N."/>
            <person name="Shakhova V."/>
            <person name="Grigoriev I."/>
            <person name="Lou Y."/>
            <person name="Rohksar D."/>
            <person name="Lucas S."/>
            <person name="Huang K."/>
            <person name="Goodstein D.M."/>
            <person name="Hawkins T."/>
            <person name="Plengvidhya V."/>
            <person name="Welker D."/>
            <person name="Hughes J."/>
            <person name="Goh Y."/>
            <person name="Benson A."/>
            <person name="Baldwin K."/>
            <person name="Lee J.H."/>
            <person name="Diaz-Muniz I."/>
            <person name="Dosti B."/>
            <person name="Smeianov V."/>
            <person name="Wechter W."/>
            <person name="Barabote R."/>
            <person name="Lorca G."/>
            <person name="Altermann E."/>
            <person name="Barrangou R."/>
            <person name="Ganesan B."/>
            <person name="Xie Y."/>
            <person name="Rawsthorne H."/>
            <person name="Tamir D."/>
            <person name="Parker C."/>
            <person name="Breidt F."/>
            <person name="Broadbent J."/>
            <person name="Hutkins R."/>
            <person name="O'Sullivan D."/>
            <person name="Steele J."/>
            <person name="Unlu G."/>
            <person name="Saier M."/>
            <person name="Klaenhammer T."/>
            <person name="Richardson P."/>
            <person name="Kozyavkin S."/>
            <person name="Weimer B."/>
            <person name="Mills D."/>
        </authorList>
    </citation>
    <scope>NUCLEOTIDE SEQUENCE [LARGE SCALE GENOMIC DNA]</scope>
    <source>
        <strain evidence="8">ATCC 33323 / DSM 20243 / BCRC 14619 / CIP 102991 / JCM 1131 / KCTC 3163 / NCIMB 11718 / NCTC 13722 / AM63</strain>
    </source>
</reference>
<dbReference type="EMBL" id="CP000413">
    <property type="protein sequence ID" value="ABJ60370.1"/>
    <property type="molecule type" value="Genomic_DNA"/>
</dbReference>
<feature type="transmembrane region" description="Helical" evidence="6">
    <location>
        <begin position="122"/>
        <end position="143"/>
    </location>
</feature>
<feature type="transmembrane region" description="Helical" evidence="6">
    <location>
        <begin position="215"/>
        <end position="235"/>
    </location>
</feature>
<keyword evidence="3 6" id="KW-0812">Transmembrane</keyword>
<feature type="transmembrane region" description="Helical" evidence="6">
    <location>
        <begin position="150"/>
        <end position="170"/>
    </location>
</feature>
<dbReference type="CDD" id="cd10432">
    <property type="entry name" value="BI-1-like_bacterial"/>
    <property type="match status" value="1"/>
</dbReference>
<dbReference type="InterPro" id="IPR006214">
    <property type="entry name" value="Bax_inhibitor_1-related"/>
</dbReference>
<dbReference type="GO" id="GO:0016020">
    <property type="term" value="C:membrane"/>
    <property type="evidence" value="ECO:0007669"/>
    <property type="project" value="UniProtKB-SubCell"/>
</dbReference>
<keyword evidence="5 6" id="KW-0472">Membrane</keyword>
<dbReference type="KEGG" id="lga:LGAS_0993"/>
<proteinExistence type="inferred from homology"/>
<comment type="subcellular location">
    <subcellularLocation>
        <location evidence="1">Membrane</location>
        <topology evidence="1">Multi-pass membrane protein</topology>
    </subcellularLocation>
</comment>
<dbReference type="PANTHER" id="PTHR23291:SF50">
    <property type="entry name" value="PROTEIN LIFEGUARD 4"/>
    <property type="match status" value="1"/>
</dbReference>
<dbReference type="PANTHER" id="PTHR23291">
    <property type="entry name" value="BAX INHIBITOR-RELATED"/>
    <property type="match status" value="1"/>
</dbReference>
<feature type="transmembrane region" description="Helical" evidence="6">
    <location>
        <begin position="176"/>
        <end position="194"/>
    </location>
</feature>
<organism evidence="7 8">
    <name type="scientific">Lactobacillus gasseri (strain ATCC 33323 / DSM 20243 / BCRC 14619 / CIP 102991 / JCM 1131 / KCTC 3163 / NCIMB 11718 / NCTC 13722 / AM63)</name>
    <dbReference type="NCBI Taxonomy" id="324831"/>
    <lineage>
        <taxon>Bacteria</taxon>
        <taxon>Bacillati</taxon>
        <taxon>Bacillota</taxon>
        <taxon>Bacilli</taxon>
        <taxon>Lactobacillales</taxon>
        <taxon>Lactobacillaceae</taxon>
        <taxon>Lactobacillus</taxon>
    </lineage>
</organism>
<evidence type="ECO:0000256" key="5">
    <source>
        <dbReference type="ARBA" id="ARBA00023136"/>
    </source>
</evidence>
<evidence type="ECO:0000313" key="7">
    <source>
        <dbReference type="EMBL" id="ABJ60370.1"/>
    </source>
</evidence>
<evidence type="ECO:0000256" key="4">
    <source>
        <dbReference type="ARBA" id="ARBA00022989"/>
    </source>
</evidence>
<feature type="transmembrane region" description="Helical" evidence="6">
    <location>
        <begin position="68"/>
        <end position="88"/>
    </location>
</feature>
<evidence type="ECO:0000256" key="3">
    <source>
        <dbReference type="ARBA" id="ARBA00022692"/>
    </source>
</evidence>
<feature type="transmembrane region" description="Helical" evidence="6">
    <location>
        <begin position="33"/>
        <end position="56"/>
    </location>
</feature>
<keyword evidence="4 6" id="KW-1133">Transmembrane helix</keyword>
<dbReference type="Pfam" id="PF01027">
    <property type="entry name" value="Bax1-I"/>
    <property type="match status" value="1"/>
</dbReference>
<protein>
    <submittedName>
        <fullName evidence="7">Integral membrane protein, interacts with FtsH</fullName>
    </submittedName>
</protein>
<dbReference type="Proteomes" id="UP000000664">
    <property type="component" value="Chromosome"/>
</dbReference>
<accession>A0A805ZHH2</accession>
<feature type="transmembrane region" description="Helical" evidence="6">
    <location>
        <begin position="95"/>
        <end position="116"/>
    </location>
</feature>
<evidence type="ECO:0000256" key="2">
    <source>
        <dbReference type="ARBA" id="ARBA00010350"/>
    </source>
</evidence>
<evidence type="ECO:0000256" key="6">
    <source>
        <dbReference type="RuleBase" id="RU004379"/>
    </source>
</evidence>
<dbReference type="AlphaFoldDB" id="A0A805ZHH2"/>
<sequence length="244" mass="27005">MEIGGDIMYNFDQNPERRHLVDESGVNIFLSRLYGLMALAVLVSALSSYLTMTVFARQMVNLMNYHPWAMWFLLLLPIALTLIINFNATRSPGMSFVLLMLTAIVYGVTFAFIAGAYTGEDIASAFIASASVFIVMAILGTVTKRDLSRIGSYASAALIGLIVAMLINLFLKNPTIDYIFSFIAVIIFTILTAWDAQRIKNIYLQFGGELSTNGLAVLGALQLYLDFVNLFLQFLDIFGSNDNN</sequence>
<comment type="similarity">
    <text evidence="2 6">Belongs to the BI1 family.</text>
</comment>